<dbReference type="PANTHER" id="PTHR45749">
    <property type="match status" value="1"/>
</dbReference>
<dbReference type="Pfam" id="PF14291">
    <property type="entry name" value="DUF4371"/>
    <property type="match status" value="1"/>
</dbReference>
<dbReference type="AlphaFoldDB" id="A0AAD8I1E4"/>
<gene>
    <name evidence="2" type="ORF">POM88_032013</name>
</gene>
<comment type="caution">
    <text evidence="2">The sequence shown here is derived from an EMBL/GenBank/DDBJ whole genome shotgun (WGS) entry which is preliminary data.</text>
</comment>
<sequence>MERFYKRKVELVILAEEKVPSAKKTKADNQEVIDRNFANTKNSDRPINLADLEADPGLRIPISDYNVNDRDEVRRRYLLKGPCQPKNHIFPLSKYGEKDRRFNPNWFKDHSSWLEYNIEKDAAFCLFCYLCKGNVGEQDCFVRTGYSNSKKRDIFGTYASKPGSTHSHALKKCNALLNQKQHIATFFTKQSKKDQVEYRVRLESLVDSIRFLLRQGLPFRGHDESADSSNQENGKLISPDIQKDIVNAAAIETINVIIKDIGDSLFSVLVDESRDISMKEQMAVVNIDVPDMSLIFVPRGRSRQNTYKSTNLHHYRVELYYSIIDMQLQELNNRFDEVNTTLILCVSCLCPDNIFVSFEKENLIQLAEYYPNDFSLTELMALDDQL</sequence>
<organism evidence="2 3">
    <name type="scientific">Heracleum sosnowskyi</name>
    <dbReference type="NCBI Taxonomy" id="360622"/>
    <lineage>
        <taxon>Eukaryota</taxon>
        <taxon>Viridiplantae</taxon>
        <taxon>Streptophyta</taxon>
        <taxon>Embryophyta</taxon>
        <taxon>Tracheophyta</taxon>
        <taxon>Spermatophyta</taxon>
        <taxon>Magnoliopsida</taxon>
        <taxon>eudicotyledons</taxon>
        <taxon>Gunneridae</taxon>
        <taxon>Pentapetalae</taxon>
        <taxon>asterids</taxon>
        <taxon>campanulids</taxon>
        <taxon>Apiales</taxon>
        <taxon>Apiaceae</taxon>
        <taxon>Apioideae</taxon>
        <taxon>apioid superclade</taxon>
        <taxon>Tordylieae</taxon>
        <taxon>Tordyliinae</taxon>
        <taxon>Heracleum</taxon>
    </lineage>
</organism>
<dbReference type="EMBL" id="JAUIZM010000007">
    <property type="protein sequence ID" value="KAK1375820.1"/>
    <property type="molecule type" value="Genomic_DNA"/>
</dbReference>
<dbReference type="PANTHER" id="PTHR45749:SF36">
    <property type="entry name" value="ZINC FINGER MYM-TYPE PROTEIN 1-LIKE"/>
    <property type="match status" value="1"/>
</dbReference>
<dbReference type="InterPro" id="IPR025398">
    <property type="entry name" value="DUF4371"/>
</dbReference>
<evidence type="ECO:0000259" key="1">
    <source>
        <dbReference type="SMART" id="SM00597"/>
    </source>
</evidence>
<proteinExistence type="predicted"/>
<dbReference type="InterPro" id="IPR006580">
    <property type="entry name" value="Znf_TTF"/>
</dbReference>
<dbReference type="Proteomes" id="UP001237642">
    <property type="component" value="Unassembled WGS sequence"/>
</dbReference>
<feature type="domain" description="TTF-type" evidence="1">
    <location>
        <begin position="98"/>
        <end position="189"/>
    </location>
</feature>
<reference evidence="2" key="1">
    <citation type="submission" date="2023-02" db="EMBL/GenBank/DDBJ databases">
        <title>Genome of toxic invasive species Heracleum sosnowskyi carries increased number of genes despite the absence of recent whole-genome duplications.</title>
        <authorList>
            <person name="Schelkunov M."/>
            <person name="Shtratnikova V."/>
            <person name="Makarenko M."/>
            <person name="Klepikova A."/>
            <person name="Omelchenko D."/>
            <person name="Novikova G."/>
            <person name="Obukhova E."/>
            <person name="Bogdanov V."/>
            <person name="Penin A."/>
            <person name="Logacheva M."/>
        </authorList>
    </citation>
    <scope>NUCLEOTIDE SEQUENCE</scope>
    <source>
        <strain evidence="2">Hsosn_3</strain>
        <tissue evidence="2">Leaf</tissue>
    </source>
</reference>
<evidence type="ECO:0000313" key="3">
    <source>
        <dbReference type="Proteomes" id="UP001237642"/>
    </source>
</evidence>
<accession>A0AAD8I1E4</accession>
<reference evidence="2" key="2">
    <citation type="submission" date="2023-05" db="EMBL/GenBank/DDBJ databases">
        <authorList>
            <person name="Schelkunov M.I."/>
        </authorList>
    </citation>
    <scope>NUCLEOTIDE SEQUENCE</scope>
    <source>
        <strain evidence="2">Hsosn_3</strain>
        <tissue evidence="2">Leaf</tissue>
    </source>
</reference>
<dbReference type="SMART" id="SM00597">
    <property type="entry name" value="ZnF_TTF"/>
    <property type="match status" value="1"/>
</dbReference>
<name>A0AAD8I1E4_9APIA</name>
<keyword evidence="3" id="KW-1185">Reference proteome</keyword>
<evidence type="ECO:0000313" key="2">
    <source>
        <dbReference type="EMBL" id="KAK1375820.1"/>
    </source>
</evidence>
<protein>
    <submittedName>
        <fullName evidence="2">Zinc finger MYM-type protein 1-like</fullName>
    </submittedName>
</protein>